<dbReference type="EMBL" id="UIVS01000002">
    <property type="protein sequence ID" value="SVP91441.1"/>
    <property type="molecule type" value="Genomic_DNA"/>
</dbReference>
<accession>A0A3B0N5D4</accession>
<keyword evidence="1" id="KW-0732">Signal</keyword>
<feature type="chain" id="PRO_5036076077" evidence="1">
    <location>
        <begin position="20"/>
        <end position="961"/>
    </location>
</feature>
<dbReference type="VEuPathDB" id="PiroplasmaDB:TA13980"/>
<feature type="signal peptide" evidence="1">
    <location>
        <begin position="1"/>
        <end position="19"/>
    </location>
</feature>
<reference evidence="3" key="1">
    <citation type="submission" date="2018-07" db="EMBL/GenBank/DDBJ databases">
        <authorList>
            <person name="Quirk P.G."/>
            <person name="Krulwich T.A."/>
        </authorList>
    </citation>
    <scope>NUCLEOTIDE SEQUENCE</scope>
    <source>
        <strain evidence="3">Anand</strain>
    </source>
</reference>
<organism evidence="3">
    <name type="scientific">Theileria annulata</name>
    <dbReference type="NCBI Taxonomy" id="5874"/>
    <lineage>
        <taxon>Eukaryota</taxon>
        <taxon>Sar</taxon>
        <taxon>Alveolata</taxon>
        <taxon>Apicomplexa</taxon>
        <taxon>Aconoidasida</taxon>
        <taxon>Piroplasmida</taxon>
        <taxon>Theileriidae</taxon>
        <taxon>Theileria</taxon>
    </lineage>
</organism>
<name>A0A3B0N5D4_THEAN</name>
<sequence length="961" mass="113119">MFISSYFILICFIPLNSLTFNYKLFKTNLKQFNNSNQFRTNCYTFNNLNQFRTNCYTFCTNINDNFNIYYNTNKNINNSSIQRNPIEKNSFVRNPNLSNTNVINSFGNGFKIGSYMGYSEPLIFTQCSDPGKEHEVVVSDSQTHGINKVIHDVRRRNNTNKPIFPVGSHVFIQNGPNNRGTVLFNKFIQIAKPYQVLIALDCRNNDGLIKENYLKYHGTSHWIPEHYLTNDSKKFSNYQNTRMRKNVKPNHNFNVQTNSNQKMMVKEYNLIKRYNDEILLSFSLNKIISLYQEANENHMIDDHTDLITLVQIARVFNLHYDSAYRNFTESLGDKQIKKSKLKLTRYQINFLILLTSKIIQKLQINQSNAENTLKNINYNTLKNIQDNTLQNIEWNTLRNMYENIKEKNYSINDYIKLMWSSGMLLPLRFIRSKLLEIFRLSENKITFLDISKLELKELMKILHAYTFNTKNNKHLFNIFNIINNLPIQQIHPQIIILLISCFDKNKLDFGTLSPLIIEFVNNCEDKISKFMAGFMIKHLKNFQNFKPIIDKLFSIIFSHEGDHNFFNTKDFYYILCSCIGNMEMFEKFEKLIYSMEIKLEPFTILKSLISLRQTKHYNMISFLIKMALKHIEEFSSSELNLLLKSVNNTNIPKDLIIDLYNKYMSIKGESIDYRNYFIVLKFIYKHSLPFPQDIIKILNKLNEYNEFHISDPVFSCIELLEKISKKYEIDIYKVSPRFVESLLNKFPTKKFLLPSTLGQFIYYISEIAPELLHKSISYNLSSNNTMDNLSSHNTMDILSSSNTIDSELDNLTSDTTLDSTVDSELPNEQCKILNKKHEMIHIKALILLNKSMKIIKESLSRSFNDTFLISIDENNIFNRTRSLQYNFMKWPILFLYLTVKNNLMNEMNFPREKLLNYLNFIKEGLTNLDLNLLKSTLDLLKLDTQQFNEVIQSIPKGINHI</sequence>
<gene>
    <name evidence="2" type="ORF">TAT_000158300</name>
    <name evidence="3" type="ORF">TAV_000158500</name>
</gene>
<evidence type="ECO:0000313" key="2">
    <source>
        <dbReference type="EMBL" id="SVP90872.1"/>
    </source>
</evidence>
<dbReference type="AlphaFoldDB" id="A0A3B0N5D4"/>
<evidence type="ECO:0000313" key="3">
    <source>
        <dbReference type="EMBL" id="SVP91441.1"/>
    </source>
</evidence>
<proteinExistence type="predicted"/>
<evidence type="ECO:0000256" key="1">
    <source>
        <dbReference type="SAM" id="SignalP"/>
    </source>
</evidence>
<protein>
    <submittedName>
        <fullName evidence="3">Uncharacterized protein</fullName>
    </submittedName>
</protein>
<dbReference type="EMBL" id="UIVT01000002">
    <property type="protein sequence ID" value="SVP90872.1"/>
    <property type="molecule type" value="Genomic_DNA"/>
</dbReference>